<dbReference type="Pfam" id="PF05132">
    <property type="entry name" value="RNA_pol_Rpc4"/>
    <property type="match status" value="1"/>
</dbReference>
<keyword evidence="4" id="KW-0539">Nucleus</keyword>
<comment type="caution">
    <text evidence="6">The sequence shown here is derived from an EMBL/GenBank/DDBJ whole genome shotgun (WGS) entry which is preliminary data.</text>
</comment>
<evidence type="ECO:0000256" key="3">
    <source>
        <dbReference type="ARBA" id="ARBA00023163"/>
    </source>
</evidence>
<comment type="subcellular location">
    <subcellularLocation>
        <location evidence="1">Nucleus</location>
    </subcellularLocation>
</comment>
<evidence type="ECO:0008006" key="8">
    <source>
        <dbReference type="Google" id="ProtNLM"/>
    </source>
</evidence>
<evidence type="ECO:0000256" key="2">
    <source>
        <dbReference type="ARBA" id="ARBA00022478"/>
    </source>
</evidence>
<dbReference type="GO" id="GO:0003677">
    <property type="term" value="F:DNA binding"/>
    <property type="evidence" value="ECO:0007669"/>
    <property type="project" value="InterPro"/>
</dbReference>
<feature type="compositionally biased region" description="Low complexity" evidence="5">
    <location>
        <begin position="68"/>
        <end position="78"/>
    </location>
</feature>
<dbReference type="GO" id="GO:0005666">
    <property type="term" value="C:RNA polymerase III complex"/>
    <property type="evidence" value="ECO:0007669"/>
    <property type="project" value="InterPro"/>
</dbReference>
<proteinExistence type="predicted"/>
<keyword evidence="3" id="KW-0804">Transcription</keyword>
<evidence type="ECO:0000313" key="6">
    <source>
        <dbReference type="EMBL" id="KAJ8604964.1"/>
    </source>
</evidence>
<protein>
    <recommendedName>
        <fullName evidence="8">DNA-directed RNA polymerase III subunit RPC4</fullName>
    </recommendedName>
</protein>
<evidence type="ECO:0000256" key="1">
    <source>
        <dbReference type="ARBA" id="ARBA00004123"/>
    </source>
</evidence>
<feature type="compositionally biased region" description="Basic residues" evidence="5">
    <location>
        <begin position="15"/>
        <end position="28"/>
    </location>
</feature>
<sequence>MAPPKAVKSDGGAKQPRKFAPRAPKRRPTQPVAPKLEPTEAPPPTGNEAGGRLRRGGDRNRSTPQGVAFFEAAPAARAQSKSGGGSTTKKEELEDVRIDDRDRTKDVLEGDDEPDDDPLAPIMLTATKTEEVPPQTEDQAEDQSEARRAATNSLFSSDDDLFVFQLPTRLPASLKRRDDEATDEGLFEPLTKLEPGPIGKLQILKSGRARLLFGDDILDVHPGLECSMLQQVVAVDDDHFTILGNVAKKVLVTLRCEEEADADIDDDMDIR</sequence>
<dbReference type="AlphaFoldDB" id="A0AAD7XMV3"/>
<name>A0AAD7XMV3_9STRA</name>
<reference evidence="6" key="1">
    <citation type="submission" date="2023-01" db="EMBL/GenBank/DDBJ databases">
        <title>Metagenome sequencing of chrysophaentin producing Chrysophaeum taylorii.</title>
        <authorList>
            <person name="Davison J."/>
            <person name="Bewley C."/>
        </authorList>
    </citation>
    <scope>NUCLEOTIDE SEQUENCE</scope>
    <source>
        <strain evidence="6">NIES-1699</strain>
    </source>
</reference>
<organism evidence="6 7">
    <name type="scientific">Chrysophaeum taylorii</name>
    <dbReference type="NCBI Taxonomy" id="2483200"/>
    <lineage>
        <taxon>Eukaryota</taxon>
        <taxon>Sar</taxon>
        <taxon>Stramenopiles</taxon>
        <taxon>Ochrophyta</taxon>
        <taxon>Pelagophyceae</taxon>
        <taxon>Pelagomonadales</taxon>
        <taxon>Pelagomonadaceae</taxon>
        <taxon>Chrysophaeum</taxon>
    </lineage>
</organism>
<keyword evidence="7" id="KW-1185">Reference proteome</keyword>
<feature type="region of interest" description="Disordered" evidence="5">
    <location>
        <begin position="1"/>
        <end position="149"/>
    </location>
</feature>
<dbReference type="GO" id="GO:0042797">
    <property type="term" value="P:tRNA transcription by RNA polymerase III"/>
    <property type="evidence" value="ECO:0007669"/>
    <property type="project" value="TreeGrafter"/>
</dbReference>
<feature type="compositionally biased region" description="Basic and acidic residues" evidence="5">
    <location>
        <begin position="88"/>
        <end position="108"/>
    </location>
</feature>
<accession>A0AAD7XMV3</accession>
<keyword evidence="2" id="KW-0240">DNA-directed RNA polymerase</keyword>
<feature type="compositionally biased region" description="Acidic residues" evidence="5">
    <location>
        <begin position="109"/>
        <end position="118"/>
    </location>
</feature>
<dbReference type="Proteomes" id="UP001230188">
    <property type="component" value="Unassembled WGS sequence"/>
</dbReference>
<evidence type="ECO:0000256" key="5">
    <source>
        <dbReference type="SAM" id="MobiDB-lite"/>
    </source>
</evidence>
<evidence type="ECO:0000256" key="4">
    <source>
        <dbReference type="ARBA" id="ARBA00023242"/>
    </source>
</evidence>
<evidence type="ECO:0000313" key="7">
    <source>
        <dbReference type="Proteomes" id="UP001230188"/>
    </source>
</evidence>
<gene>
    <name evidence="6" type="ORF">CTAYLR_006893</name>
</gene>
<dbReference type="PANTHER" id="PTHR13408">
    <property type="entry name" value="DNA-DIRECTED RNA POLYMERASE III"/>
    <property type="match status" value="1"/>
</dbReference>
<dbReference type="PANTHER" id="PTHR13408:SF0">
    <property type="entry name" value="DNA-DIRECTED RNA POLYMERASE III SUBUNIT RPC4"/>
    <property type="match status" value="1"/>
</dbReference>
<dbReference type="InterPro" id="IPR007811">
    <property type="entry name" value="RPC4"/>
</dbReference>
<dbReference type="EMBL" id="JAQMWT010000319">
    <property type="protein sequence ID" value="KAJ8604964.1"/>
    <property type="molecule type" value="Genomic_DNA"/>
</dbReference>